<evidence type="ECO:0000313" key="3">
    <source>
        <dbReference type="Proteomes" id="UP000785679"/>
    </source>
</evidence>
<name>A0A8J8T6E9_HALGN</name>
<dbReference type="Gene3D" id="3.30.800.10">
    <property type="entry name" value="Phosphatidylinositol Phosphate Kinase II Beta"/>
    <property type="match status" value="1"/>
</dbReference>
<dbReference type="GO" id="GO:0046488">
    <property type="term" value="P:phosphatidylinositol metabolic process"/>
    <property type="evidence" value="ECO:0007669"/>
    <property type="project" value="InterPro"/>
</dbReference>
<protein>
    <recommendedName>
        <fullName evidence="1">PIPK domain-containing protein</fullName>
    </recommendedName>
</protein>
<dbReference type="Pfam" id="PF01504">
    <property type="entry name" value="PIP5K"/>
    <property type="match status" value="1"/>
</dbReference>
<reference evidence="2" key="1">
    <citation type="submission" date="2019-06" db="EMBL/GenBank/DDBJ databases">
        <authorList>
            <person name="Zheng W."/>
        </authorList>
    </citation>
    <scope>NUCLEOTIDE SEQUENCE</scope>
    <source>
        <strain evidence="2">QDHG01</strain>
    </source>
</reference>
<comment type="caution">
    <text evidence="2">The sequence shown here is derived from an EMBL/GenBank/DDBJ whole genome shotgun (WGS) entry which is preliminary data.</text>
</comment>
<dbReference type="SUPFAM" id="SSF56104">
    <property type="entry name" value="SAICAR synthase-like"/>
    <property type="match status" value="1"/>
</dbReference>
<gene>
    <name evidence="2" type="ORF">FGO68_gene3961</name>
</gene>
<evidence type="ECO:0000313" key="2">
    <source>
        <dbReference type="EMBL" id="TNV83226.1"/>
    </source>
</evidence>
<organism evidence="2 3">
    <name type="scientific">Halteria grandinella</name>
    <dbReference type="NCBI Taxonomy" id="5974"/>
    <lineage>
        <taxon>Eukaryota</taxon>
        <taxon>Sar</taxon>
        <taxon>Alveolata</taxon>
        <taxon>Ciliophora</taxon>
        <taxon>Intramacronucleata</taxon>
        <taxon>Spirotrichea</taxon>
        <taxon>Stichotrichia</taxon>
        <taxon>Sporadotrichida</taxon>
        <taxon>Halteriidae</taxon>
        <taxon>Halteria</taxon>
    </lineage>
</organism>
<accession>A0A8J8T6E9</accession>
<keyword evidence="3" id="KW-1185">Reference proteome</keyword>
<sequence>MHSFQAQKVQQLKEYIRKEEIPLNIFGDQMKSINVEIQELYQTNIDLLNANCFNISLDRLRQSFLLSSNVLSIAKFNRSCSGKFKFTTQCNQFTLVTLSKEEFEGIDESLMNKYTNHMSINHKKSFLPRIFGIYQIKLSQSLIFNILITDNLLSLDMKIPLNNFYFPVSANNQLEPNLEDSILRFQQQNGPIQDLENPKPTRFSLDQLKKKKLLIKLQNDLAFLSRDLNLEGYRLQVIELPFEVQHTMPHKIFISHNNFSSNENESESDSYTAIDPTIAREIQIIHQQARNSNLEEYKSAEERKVPLLHEYNLVSPQSNQRMLYYPSEDSFTFEQIVIPYGHFSEGSTAFRIALVDLFQLPQGSRNINTTDTRNTRVHHSRANEEELSSSQVYATNIMKYVKRIIDTPRIILSD</sequence>
<dbReference type="InterPro" id="IPR002498">
    <property type="entry name" value="PInositol-4-P-4/5-kinase_core"/>
</dbReference>
<dbReference type="EMBL" id="RRYP01004038">
    <property type="protein sequence ID" value="TNV83226.1"/>
    <property type="molecule type" value="Genomic_DNA"/>
</dbReference>
<evidence type="ECO:0000259" key="1">
    <source>
        <dbReference type="Pfam" id="PF01504"/>
    </source>
</evidence>
<feature type="domain" description="PIPK" evidence="1">
    <location>
        <begin position="77"/>
        <end position="302"/>
    </location>
</feature>
<dbReference type="AlphaFoldDB" id="A0A8J8T6E9"/>
<dbReference type="InterPro" id="IPR027484">
    <property type="entry name" value="PInositol-4-P-5-kinase_N"/>
</dbReference>
<proteinExistence type="predicted"/>
<dbReference type="GO" id="GO:0052742">
    <property type="term" value="F:phosphatidylinositol kinase activity"/>
    <property type="evidence" value="ECO:0007669"/>
    <property type="project" value="InterPro"/>
</dbReference>
<dbReference type="Proteomes" id="UP000785679">
    <property type="component" value="Unassembled WGS sequence"/>
</dbReference>